<evidence type="ECO:0000313" key="2">
    <source>
        <dbReference type="EMBL" id="SVB22156.1"/>
    </source>
</evidence>
<dbReference type="PANTHER" id="PTHR43861">
    <property type="entry name" value="TRANS-ACONITATE 2-METHYLTRANSFERASE-RELATED"/>
    <property type="match status" value="1"/>
</dbReference>
<protein>
    <recommendedName>
        <fullName evidence="1">Methyltransferase type 11 domain-containing protein</fullName>
    </recommendedName>
</protein>
<dbReference type="InterPro" id="IPR013216">
    <property type="entry name" value="Methyltransf_11"/>
</dbReference>
<accession>A0A382C7W7</accession>
<name>A0A382C7W7_9ZZZZ</name>
<proteinExistence type="predicted"/>
<dbReference type="GO" id="GO:0008757">
    <property type="term" value="F:S-adenosylmethionine-dependent methyltransferase activity"/>
    <property type="evidence" value="ECO:0007669"/>
    <property type="project" value="InterPro"/>
</dbReference>
<feature type="domain" description="Methyltransferase type 11" evidence="1">
    <location>
        <begin position="47"/>
        <end position="145"/>
    </location>
</feature>
<organism evidence="2">
    <name type="scientific">marine metagenome</name>
    <dbReference type="NCBI Taxonomy" id="408172"/>
    <lineage>
        <taxon>unclassified sequences</taxon>
        <taxon>metagenomes</taxon>
        <taxon>ecological metagenomes</taxon>
    </lineage>
</organism>
<dbReference type="SUPFAM" id="SSF53335">
    <property type="entry name" value="S-adenosyl-L-methionine-dependent methyltransferases"/>
    <property type="match status" value="1"/>
</dbReference>
<dbReference type="Gene3D" id="3.40.50.150">
    <property type="entry name" value="Vaccinia Virus protein VP39"/>
    <property type="match status" value="1"/>
</dbReference>
<dbReference type="CDD" id="cd02440">
    <property type="entry name" value="AdoMet_MTases"/>
    <property type="match status" value="1"/>
</dbReference>
<sequence>MKDYLSKKYNWKTDEIAFSYDDLPMWSSVPGNFLLENIKYATHKTVVDFGFGTGFPLIQLAHRFGNSCNIIGIELWENAIKKTEQKIKARGLENIKILNNDASNINLDNSSVDIITSNLGINNFEKPIEAIKECHRILRQNGVIYLSSNLTGTFLEFYQIFKETAIELGKTNILEDVEAHINQRQSNNGLNSIFESNGFEIIETKKIRYQIKYADGTAFLNDYFTIMCFLPSWKELLSTNEREHFFIALESNLNKISTIMGGLNLTVPIVMKKIKKRL</sequence>
<dbReference type="InterPro" id="IPR029063">
    <property type="entry name" value="SAM-dependent_MTases_sf"/>
</dbReference>
<reference evidence="2" key="1">
    <citation type="submission" date="2018-05" db="EMBL/GenBank/DDBJ databases">
        <authorList>
            <person name="Lanie J.A."/>
            <person name="Ng W.-L."/>
            <person name="Kazmierczak K.M."/>
            <person name="Andrzejewski T.M."/>
            <person name="Davidsen T.M."/>
            <person name="Wayne K.J."/>
            <person name="Tettelin H."/>
            <person name="Glass J.I."/>
            <person name="Rusch D."/>
            <person name="Podicherti R."/>
            <person name="Tsui H.-C.T."/>
            <person name="Winkler M.E."/>
        </authorList>
    </citation>
    <scope>NUCLEOTIDE SEQUENCE</scope>
</reference>
<gene>
    <name evidence="2" type="ORF">METZ01_LOCUS175010</name>
</gene>
<dbReference type="AlphaFoldDB" id="A0A382C7W7"/>
<evidence type="ECO:0000259" key="1">
    <source>
        <dbReference type="Pfam" id="PF08241"/>
    </source>
</evidence>
<dbReference type="EMBL" id="UINC01033223">
    <property type="protein sequence ID" value="SVB22156.1"/>
    <property type="molecule type" value="Genomic_DNA"/>
</dbReference>
<dbReference type="Pfam" id="PF08241">
    <property type="entry name" value="Methyltransf_11"/>
    <property type="match status" value="1"/>
</dbReference>
<dbReference type="PANTHER" id="PTHR43861:SF1">
    <property type="entry name" value="TRANS-ACONITATE 2-METHYLTRANSFERASE"/>
    <property type="match status" value="1"/>
</dbReference>